<dbReference type="Proteomes" id="UP000887540">
    <property type="component" value="Unplaced"/>
</dbReference>
<reference evidence="3" key="1">
    <citation type="submission" date="2022-11" db="UniProtKB">
        <authorList>
            <consortium name="WormBaseParasite"/>
        </authorList>
    </citation>
    <scope>IDENTIFICATION</scope>
</reference>
<feature type="region of interest" description="Disordered" evidence="1">
    <location>
        <begin position="1"/>
        <end position="20"/>
    </location>
</feature>
<keyword evidence="2" id="KW-1185">Reference proteome</keyword>
<proteinExistence type="predicted"/>
<evidence type="ECO:0000313" key="2">
    <source>
        <dbReference type="Proteomes" id="UP000887540"/>
    </source>
</evidence>
<name>A0A914CGX5_9BILA</name>
<evidence type="ECO:0000313" key="3">
    <source>
        <dbReference type="WBParaSite" id="ACRNAN_scaffold10712.g30395.t1"/>
    </source>
</evidence>
<organism evidence="2 3">
    <name type="scientific">Acrobeloides nanus</name>
    <dbReference type="NCBI Taxonomy" id="290746"/>
    <lineage>
        <taxon>Eukaryota</taxon>
        <taxon>Metazoa</taxon>
        <taxon>Ecdysozoa</taxon>
        <taxon>Nematoda</taxon>
        <taxon>Chromadorea</taxon>
        <taxon>Rhabditida</taxon>
        <taxon>Tylenchina</taxon>
        <taxon>Cephalobomorpha</taxon>
        <taxon>Cephaloboidea</taxon>
        <taxon>Cephalobidae</taxon>
        <taxon>Acrobeloides</taxon>
    </lineage>
</organism>
<accession>A0A914CGX5</accession>
<evidence type="ECO:0000256" key="1">
    <source>
        <dbReference type="SAM" id="MobiDB-lite"/>
    </source>
</evidence>
<protein>
    <submittedName>
        <fullName evidence="3">Uncharacterized protein</fullName>
    </submittedName>
</protein>
<sequence length="127" mass="14464">MPRMNVSDENENKEPGPNNNVYKLITAEEKRQADRDIAEKMKRLSDFVIALEKPPHRKAVSEKLIPELYSEIEASVQQIIRASNFVSLSADGWDDRRKRKLINGIVHQPTPILYKTIDTGINAHTGN</sequence>
<dbReference type="WBParaSite" id="ACRNAN_scaffold10712.g30395.t1">
    <property type="protein sequence ID" value="ACRNAN_scaffold10712.g30395.t1"/>
    <property type="gene ID" value="ACRNAN_scaffold10712.g30395"/>
</dbReference>
<dbReference type="AlphaFoldDB" id="A0A914CGX5"/>